<feature type="region of interest" description="Disordered" evidence="5">
    <location>
        <begin position="632"/>
        <end position="670"/>
    </location>
</feature>
<keyword evidence="9" id="KW-1185">Reference proteome</keyword>
<feature type="non-terminal residue" evidence="8">
    <location>
        <position position="1"/>
    </location>
</feature>
<dbReference type="InterPro" id="IPR044977">
    <property type="entry name" value="RLT1-3"/>
</dbReference>
<dbReference type="AlphaFoldDB" id="A0A843UCE0"/>
<dbReference type="SMART" id="SM00389">
    <property type="entry name" value="HOX"/>
    <property type="match status" value="1"/>
</dbReference>
<dbReference type="GO" id="GO:0003677">
    <property type="term" value="F:DNA binding"/>
    <property type="evidence" value="ECO:0007669"/>
    <property type="project" value="UniProtKB-UniRule"/>
</dbReference>
<dbReference type="EMBL" id="NMUH01000690">
    <property type="protein sequence ID" value="MQL83362.1"/>
    <property type="molecule type" value="Genomic_DNA"/>
</dbReference>
<comment type="caution">
    <text evidence="8">The sequence shown here is derived from an EMBL/GenBank/DDBJ whole genome shotgun (WGS) entry which is preliminary data.</text>
</comment>
<dbReference type="Gene3D" id="1.10.10.60">
    <property type="entry name" value="Homeodomain-like"/>
    <property type="match status" value="1"/>
</dbReference>
<dbReference type="Proteomes" id="UP000652761">
    <property type="component" value="Unassembled WGS sequence"/>
</dbReference>
<dbReference type="Pfam" id="PF00046">
    <property type="entry name" value="Homeodomain"/>
    <property type="match status" value="1"/>
</dbReference>
<dbReference type="PROSITE" id="PS50827">
    <property type="entry name" value="DDT"/>
    <property type="match status" value="1"/>
</dbReference>
<sequence>MVSKTLHRSHSNLTFTVCPARSLPLVPGGPLCSSAAAETSPSPSPAPRGGSGLLNTWRLQGTMENVAAGTERGHGPKKKTHMQIEFLEKLYSEDKYPNQKDMYDCAAALNLTYNQVRKWFTDKRAKEKKENDRLISNKQNPRVTRALAQSCSTDHSGKEAHDEQWTALRQQVKKSAGRMKRLLQKRPLLRLQVLFPEDYILKKVFRNDGPPLGVEFDCLPAKGFLEHDGLENQPHSSQCGERISKRQKVCEPHFPEMEAFCDSYAPAKTYGVGKGLMTVWRATNPICQSLSTRVCLTGGKSKKKQNHVSQRSRNRELAMRQKLVNKSQEKRAVASIRKKKMSCNKDAGLKLSNMVDCKLAIDYSKSQEQATSPTILMDDEELELSELQTGTNPPRCSAHLASEGRNGCPLCKDMLARFPPPFVRMKQPISARPWDSSPELIKKFFKVLLFLYTHAMLMDICPFTLDELAQAFHDKDSVLLGKVHVTLLKHFLSKVERELSAGKFPRASKNCRFLGFLHAVRRQEFDVSFWNKSLNSLTWVEILRQVLISAGFATKRNSSRRSQTKGELYFILSEQGSTGSKVSELAKASQVIALDLCNTPAELELLIYSTLSSDCTLFEKIGPSAYRLRISPTASKGTDDSESDTDSVSVDEDSGCSSSGSSSDESYSSELDSSTCKQSIVRFTRCQKKKNKLLQSAEIDESFSGEAWLLGLMEGEYSDLSVEEKLEALSALVDLTSSCSSLRMEEPVREMMATLPDMRYRGSGGKIKKALPVQDALLRPLLLYLPPHPVGSSPVGSTPSNKEHSSGDGRRCCGPPDSPSVNNSMSKDSGCCVHTLQSIHLGSDRRYNSYWLFLGPCNGSDPGHRRVYFESSEDGHWEVIDTEQALSALLSVLDGRGVRESHLLSSLKKREAYLCQMMSDFLATEIGNDRRKPCQPSETDISTGDSSSPLSDVDNNLVSETIDNSLDSGAVVLELGKNMEEKKQKWDRLQLFDKWVWTSFYHNLNAVKLGRKSFLDMLVRCETCHDLYWRDEKHCRICHTTFELDFDLEERYAIHVATCRHMQDAGRFPSHRVLPSQLQALKASIHAVEACMPEDALVDAWTKSAHKLWIKRLRRTSTMPELIQVIADFVGAIRESWLYEYSHSLDCNSSLDDIAVLFQTMPQTTSAVALWLVKLDSLIAPHLQKLQSQTAPGTTQKPHLPNGGTIPPRRRGKVRTLRFHRLTWTKLL</sequence>
<dbReference type="PANTHER" id="PTHR36968:SF8">
    <property type="entry name" value="HOMEOBOX-DDT DOMAIN PROTEIN RLT3 ISOFORM X1"/>
    <property type="match status" value="1"/>
</dbReference>
<evidence type="ECO:0000259" key="6">
    <source>
        <dbReference type="PROSITE" id="PS50071"/>
    </source>
</evidence>
<dbReference type="PANTHER" id="PTHR36968">
    <property type="entry name" value="HOMEOBOX-DDT DOMAIN PROTEIN RLT2"/>
    <property type="match status" value="1"/>
</dbReference>
<dbReference type="SUPFAM" id="SSF46689">
    <property type="entry name" value="Homeodomain-like"/>
    <property type="match status" value="1"/>
</dbReference>
<keyword evidence="2 3" id="KW-0539">Nucleus</keyword>
<feature type="domain" description="DDT" evidence="7">
    <location>
        <begin position="438"/>
        <end position="497"/>
    </location>
</feature>
<dbReference type="Pfam" id="PF02791">
    <property type="entry name" value="DDT"/>
    <property type="match status" value="1"/>
</dbReference>
<dbReference type="GO" id="GO:0005634">
    <property type="term" value="C:nucleus"/>
    <property type="evidence" value="ECO:0007669"/>
    <property type="project" value="UniProtKB-SubCell"/>
</dbReference>
<evidence type="ECO:0000256" key="4">
    <source>
        <dbReference type="RuleBase" id="RU000682"/>
    </source>
</evidence>
<proteinExistence type="predicted"/>
<feature type="compositionally biased region" description="Low complexity" evidence="5">
    <location>
        <begin position="790"/>
        <end position="800"/>
    </location>
</feature>
<protein>
    <submittedName>
        <fullName evidence="8">Uncharacterized protein</fullName>
    </submittedName>
</protein>
<evidence type="ECO:0000313" key="9">
    <source>
        <dbReference type="Proteomes" id="UP000652761"/>
    </source>
</evidence>
<evidence type="ECO:0000256" key="3">
    <source>
        <dbReference type="PROSITE-ProRule" id="PRU00108"/>
    </source>
</evidence>
<feature type="compositionally biased region" description="Polar residues" evidence="5">
    <location>
        <begin position="936"/>
        <end position="953"/>
    </location>
</feature>
<feature type="region of interest" description="Disordered" evidence="5">
    <location>
        <begin position="33"/>
        <end position="55"/>
    </location>
</feature>
<dbReference type="InterPro" id="IPR028941">
    <property type="entry name" value="WHIM2_dom"/>
</dbReference>
<keyword evidence="3 4" id="KW-0238">DNA-binding</keyword>
<name>A0A843UCE0_COLES</name>
<evidence type="ECO:0000256" key="2">
    <source>
        <dbReference type="ARBA" id="ARBA00023242"/>
    </source>
</evidence>
<keyword evidence="3 4" id="KW-0371">Homeobox</keyword>
<organism evidence="8 9">
    <name type="scientific">Colocasia esculenta</name>
    <name type="common">Wild taro</name>
    <name type="synonym">Arum esculentum</name>
    <dbReference type="NCBI Taxonomy" id="4460"/>
    <lineage>
        <taxon>Eukaryota</taxon>
        <taxon>Viridiplantae</taxon>
        <taxon>Streptophyta</taxon>
        <taxon>Embryophyta</taxon>
        <taxon>Tracheophyta</taxon>
        <taxon>Spermatophyta</taxon>
        <taxon>Magnoliopsida</taxon>
        <taxon>Liliopsida</taxon>
        <taxon>Araceae</taxon>
        <taxon>Aroideae</taxon>
        <taxon>Colocasieae</taxon>
        <taxon>Colocasia</taxon>
    </lineage>
</organism>
<reference evidence="8" key="1">
    <citation type="submission" date="2017-07" db="EMBL/GenBank/DDBJ databases">
        <title>Taro Niue Genome Assembly and Annotation.</title>
        <authorList>
            <person name="Atibalentja N."/>
            <person name="Keating K."/>
            <person name="Fields C.J."/>
        </authorList>
    </citation>
    <scope>NUCLEOTIDE SEQUENCE</scope>
    <source>
        <strain evidence="8">Niue_2</strain>
        <tissue evidence="8">Leaf</tissue>
    </source>
</reference>
<dbReference type="SMART" id="SM00571">
    <property type="entry name" value="DDT"/>
    <property type="match status" value="1"/>
</dbReference>
<dbReference type="OrthoDB" id="6159439at2759"/>
<evidence type="ECO:0000259" key="7">
    <source>
        <dbReference type="PROSITE" id="PS50827"/>
    </source>
</evidence>
<accession>A0A843UCE0</accession>
<evidence type="ECO:0000256" key="1">
    <source>
        <dbReference type="ARBA" id="ARBA00004123"/>
    </source>
</evidence>
<dbReference type="CDD" id="cd00086">
    <property type="entry name" value="homeodomain"/>
    <property type="match status" value="1"/>
</dbReference>
<dbReference type="Pfam" id="PF15613">
    <property type="entry name" value="WSD"/>
    <property type="match status" value="1"/>
</dbReference>
<dbReference type="PROSITE" id="PS50071">
    <property type="entry name" value="HOMEOBOX_2"/>
    <property type="match status" value="1"/>
</dbReference>
<feature type="region of interest" description="Disordered" evidence="5">
    <location>
        <begin position="1188"/>
        <end position="1208"/>
    </location>
</feature>
<comment type="subcellular location">
    <subcellularLocation>
        <location evidence="1 3 4">Nucleus</location>
    </subcellularLocation>
</comment>
<feature type="compositionally biased region" description="Polar residues" evidence="5">
    <location>
        <begin position="1188"/>
        <end position="1197"/>
    </location>
</feature>
<feature type="region of interest" description="Disordered" evidence="5">
    <location>
        <begin position="790"/>
        <end position="826"/>
    </location>
</feature>
<dbReference type="InterPro" id="IPR009057">
    <property type="entry name" value="Homeodomain-like_sf"/>
</dbReference>
<evidence type="ECO:0000313" key="8">
    <source>
        <dbReference type="EMBL" id="MQL83362.1"/>
    </source>
</evidence>
<gene>
    <name evidence="8" type="ORF">Taro_015854</name>
</gene>
<feature type="compositionally biased region" description="Low complexity" evidence="5">
    <location>
        <begin position="655"/>
        <end position="670"/>
    </location>
</feature>
<feature type="compositionally biased region" description="Basic and acidic residues" evidence="5">
    <location>
        <begin position="801"/>
        <end position="811"/>
    </location>
</feature>
<dbReference type="InterPro" id="IPR028942">
    <property type="entry name" value="WHIM1_dom"/>
</dbReference>
<feature type="domain" description="Homeobox" evidence="6">
    <location>
        <begin position="80"/>
        <end position="130"/>
    </location>
</feature>
<feature type="DNA-binding region" description="Homeobox" evidence="3">
    <location>
        <begin position="82"/>
        <end position="131"/>
    </location>
</feature>
<feature type="compositionally biased region" description="Acidic residues" evidence="5">
    <location>
        <begin position="640"/>
        <end position="654"/>
    </location>
</feature>
<dbReference type="GO" id="GO:0006357">
    <property type="term" value="P:regulation of transcription by RNA polymerase II"/>
    <property type="evidence" value="ECO:0007669"/>
    <property type="project" value="InterPro"/>
</dbReference>
<evidence type="ECO:0000256" key="5">
    <source>
        <dbReference type="SAM" id="MobiDB-lite"/>
    </source>
</evidence>
<dbReference type="Pfam" id="PF15612">
    <property type="entry name" value="WHIM1"/>
    <property type="match status" value="1"/>
</dbReference>
<dbReference type="InterPro" id="IPR018501">
    <property type="entry name" value="DDT_dom"/>
</dbReference>
<dbReference type="InterPro" id="IPR001356">
    <property type="entry name" value="HD"/>
</dbReference>
<feature type="region of interest" description="Disordered" evidence="5">
    <location>
        <begin position="928"/>
        <end position="953"/>
    </location>
</feature>